<dbReference type="PANTHER" id="PTHR30069">
    <property type="entry name" value="TONB-DEPENDENT OUTER MEMBRANE RECEPTOR"/>
    <property type="match status" value="1"/>
</dbReference>
<keyword evidence="8 15" id="KW-0675">Receptor</keyword>
<dbReference type="AlphaFoldDB" id="A0A7V5NXC2"/>
<proteinExistence type="inferred from homology"/>
<dbReference type="Gene3D" id="2.170.130.10">
    <property type="entry name" value="TonB-dependent receptor, plug domain"/>
    <property type="match status" value="1"/>
</dbReference>
<keyword evidence="2" id="KW-0813">Transport</keyword>
<evidence type="ECO:0000256" key="7">
    <source>
        <dbReference type="ARBA" id="ARBA00023136"/>
    </source>
</evidence>
<evidence type="ECO:0000256" key="5">
    <source>
        <dbReference type="ARBA" id="ARBA00022729"/>
    </source>
</evidence>
<feature type="signal peptide" evidence="12">
    <location>
        <begin position="1"/>
        <end position="20"/>
    </location>
</feature>
<feature type="compositionally biased region" description="Basic and acidic residues" evidence="11">
    <location>
        <begin position="73"/>
        <end position="82"/>
    </location>
</feature>
<dbReference type="SUPFAM" id="SSF56935">
    <property type="entry name" value="Porins"/>
    <property type="match status" value="1"/>
</dbReference>
<comment type="caution">
    <text evidence="15">The sequence shown here is derived from an EMBL/GenBank/DDBJ whole genome shotgun (WGS) entry which is preliminary data.</text>
</comment>
<reference evidence="15" key="1">
    <citation type="journal article" date="2020" name="mSystems">
        <title>Genome- and Community-Level Interaction Insights into Carbon Utilization and Element Cycling Functions of Hydrothermarchaeota in Hydrothermal Sediment.</title>
        <authorList>
            <person name="Zhou Z."/>
            <person name="Liu Y."/>
            <person name="Xu W."/>
            <person name="Pan J."/>
            <person name="Luo Z.H."/>
            <person name="Li M."/>
        </authorList>
    </citation>
    <scope>NUCLEOTIDE SEQUENCE [LARGE SCALE GENOMIC DNA]</scope>
    <source>
        <strain evidence="15">HyVt-538</strain>
    </source>
</reference>
<feature type="compositionally biased region" description="Polar residues" evidence="11">
    <location>
        <begin position="25"/>
        <end position="46"/>
    </location>
</feature>
<evidence type="ECO:0000313" key="15">
    <source>
        <dbReference type="EMBL" id="HHI89012.1"/>
    </source>
</evidence>
<evidence type="ECO:0000256" key="3">
    <source>
        <dbReference type="ARBA" id="ARBA00022452"/>
    </source>
</evidence>
<comment type="subcellular location">
    <subcellularLocation>
        <location evidence="1">Cell outer membrane</location>
        <topology evidence="1">Multi-pass membrane protein</topology>
    </subcellularLocation>
</comment>
<feature type="chain" id="PRO_5030676792" evidence="12">
    <location>
        <begin position="21"/>
        <end position="625"/>
    </location>
</feature>
<dbReference type="Pfam" id="PF00593">
    <property type="entry name" value="TonB_dep_Rec_b-barrel"/>
    <property type="match status" value="1"/>
</dbReference>
<sequence>MEKQMTYPLKALLLAGTVLALGAGQNSRAQDRQSQNTNTRNAGSHTRTTKPDALQDIILVHGQRRRTPTRDAILPERQHRSGPDTASLLTRSPGAAVNRSGRLSSQVQYRGLFGARINVRVNNRSIAPGGPGWMDPPLHYAPASLIARLEVDRGISPVSAGPGLGGGVNAVLKRTDFTDTRQMRTGYDWEASASSVDDGKAMGGMAGIANKSFRLNALYSLEDGGDLRFPGGRIAGTSYHRLHYGIETGVRARGQTLSLSLRKQETGDSGNPPFPMDIHFFDSGFVDLAYDGQFGGLEIKAGLGLADIAHGMSNFRLRPAPSAMRQRETFARSFKRTANISAVFDWAGGRMQVGADTDYTKNKARITNPNRPGFFLDNVPHITRRRTGAFVQWTGALARLNAELGARFDRHSFKAGKAGVGPSVPAMPLMLARMYNASDRSFHETNSDFVARLWTDMTPSITLRATLARKSRAPGYLDRFAWLPTTASAGLADGNIYIGNPDIRSEQAWIINAGFDYQSARAYLRPTVYLRRVDHYIQGVAFDETVGVIDSPQEMVARMNGDPTPLKFANVDAEIYGLDLDFGLVVAEMKDGADLRLDGVAAWARGKRRDIRDDLYRFAPPSLSL</sequence>
<accession>A0A7V5NXC2</accession>
<feature type="domain" description="TonB-dependent receptor-like beta-barrel" evidence="13">
    <location>
        <begin position="244"/>
        <end position="604"/>
    </location>
</feature>
<dbReference type="InterPro" id="IPR037066">
    <property type="entry name" value="Plug_dom_sf"/>
</dbReference>
<dbReference type="Proteomes" id="UP000885806">
    <property type="component" value="Unassembled WGS sequence"/>
</dbReference>
<evidence type="ECO:0000256" key="2">
    <source>
        <dbReference type="ARBA" id="ARBA00022448"/>
    </source>
</evidence>
<keyword evidence="6 10" id="KW-0798">TonB box</keyword>
<feature type="region of interest" description="Disordered" evidence="11">
    <location>
        <begin position="25"/>
        <end position="53"/>
    </location>
</feature>
<feature type="region of interest" description="Disordered" evidence="11">
    <location>
        <begin position="65"/>
        <end position="101"/>
    </location>
</feature>
<dbReference type="EMBL" id="DROP01000241">
    <property type="protein sequence ID" value="HHI89012.1"/>
    <property type="molecule type" value="Genomic_DNA"/>
</dbReference>
<dbReference type="GO" id="GO:0015344">
    <property type="term" value="F:siderophore uptake transmembrane transporter activity"/>
    <property type="evidence" value="ECO:0007669"/>
    <property type="project" value="TreeGrafter"/>
</dbReference>
<comment type="similarity">
    <text evidence="10">Belongs to the TonB-dependent receptor family.</text>
</comment>
<evidence type="ECO:0000256" key="9">
    <source>
        <dbReference type="ARBA" id="ARBA00023237"/>
    </source>
</evidence>
<name>A0A7V5NXC2_9PROT</name>
<keyword evidence="4" id="KW-0812">Transmembrane</keyword>
<protein>
    <submittedName>
        <fullName evidence="15">TonB-dependent receptor</fullName>
    </submittedName>
</protein>
<evidence type="ECO:0000256" key="11">
    <source>
        <dbReference type="SAM" id="MobiDB-lite"/>
    </source>
</evidence>
<feature type="domain" description="TonB-dependent receptor plug" evidence="14">
    <location>
        <begin position="81"/>
        <end position="168"/>
    </location>
</feature>
<dbReference type="InterPro" id="IPR036942">
    <property type="entry name" value="Beta-barrel_TonB_sf"/>
</dbReference>
<evidence type="ECO:0000259" key="13">
    <source>
        <dbReference type="Pfam" id="PF00593"/>
    </source>
</evidence>
<evidence type="ECO:0000256" key="12">
    <source>
        <dbReference type="SAM" id="SignalP"/>
    </source>
</evidence>
<evidence type="ECO:0000256" key="1">
    <source>
        <dbReference type="ARBA" id="ARBA00004571"/>
    </source>
</evidence>
<evidence type="ECO:0000256" key="6">
    <source>
        <dbReference type="ARBA" id="ARBA00023077"/>
    </source>
</evidence>
<dbReference type="InterPro" id="IPR039426">
    <property type="entry name" value="TonB-dep_rcpt-like"/>
</dbReference>
<keyword evidence="9" id="KW-0998">Cell outer membrane</keyword>
<dbReference type="GO" id="GO:0009279">
    <property type="term" value="C:cell outer membrane"/>
    <property type="evidence" value="ECO:0007669"/>
    <property type="project" value="UniProtKB-SubCell"/>
</dbReference>
<dbReference type="InterPro" id="IPR012910">
    <property type="entry name" value="Plug_dom"/>
</dbReference>
<dbReference type="InterPro" id="IPR000531">
    <property type="entry name" value="Beta-barrel_TonB"/>
</dbReference>
<dbReference type="PANTHER" id="PTHR30069:SF29">
    <property type="entry name" value="HEMOGLOBIN AND HEMOGLOBIN-HAPTOGLOBIN-BINDING PROTEIN 1-RELATED"/>
    <property type="match status" value="1"/>
</dbReference>
<dbReference type="Pfam" id="PF07715">
    <property type="entry name" value="Plug"/>
    <property type="match status" value="1"/>
</dbReference>
<gene>
    <name evidence="15" type="ORF">ENK01_03580</name>
</gene>
<evidence type="ECO:0000256" key="4">
    <source>
        <dbReference type="ARBA" id="ARBA00022692"/>
    </source>
</evidence>
<feature type="non-terminal residue" evidence="15">
    <location>
        <position position="625"/>
    </location>
</feature>
<dbReference type="Gene3D" id="2.40.170.20">
    <property type="entry name" value="TonB-dependent receptor, beta-barrel domain"/>
    <property type="match status" value="1"/>
</dbReference>
<evidence type="ECO:0000259" key="14">
    <source>
        <dbReference type="Pfam" id="PF07715"/>
    </source>
</evidence>
<organism evidence="15">
    <name type="scientific">Hellea balneolensis</name>
    <dbReference type="NCBI Taxonomy" id="287478"/>
    <lineage>
        <taxon>Bacteria</taxon>
        <taxon>Pseudomonadati</taxon>
        <taxon>Pseudomonadota</taxon>
        <taxon>Alphaproteobacteria</taxon>
        <taxon>Maricaulales</taxon>
        <taxon>Robiginitomaculaceae</taxon>
        <taxon>Hellea</taxon>
    </lineage>
</organism>
<keyword evidence="5 12" id="KW-0732">Signal</keyword>
<keyword evidence="7 10" id="KW-0472">Membrane</keyword>
<evidence type="ECO:0000256" key="8">
    <source>
        <dbReference type="ARBA" id="ARBA00023170"/>
    </source>
</evidence>
<keyword evidence="3" id="KW-1134">Transmembrane beta strand</keyword>
<dbReference type="GO" id="GO:0044718">
    <property type="term" value="P:siderophore transmembrane transport"/>
    <property type="evidence" value="ECO:0007669"/>
    <property type="project" value="TreeGrafter"/>
</dbReference>
<evidence type="ECO:0000256" key="10">
    <source>
        <dbReference type="RuleBase" id="RU003357"/>
    </source>
</evidence>